<dbReference type="AlphaFoldDB" id="A0AAE1E1P4"/>
<evidence type="ECO:0000313" key="1">
    <source>
        <dbReference type="EMBL" id="KAK3791069.1"/>
    </source>
</evidence>
<reference evidence="1" key="1">
    <citation type="journal article" date="2023" name="G3 (Bethesda)">
        <title>A reference genome for the long-term kleptoplast-retaining sea slug Elysia crispata morphotype clarki.</title>
        <authorList>
            <person name="Eastman K.E."/>
            <person name="Pendleton A.L."/>
            <person name="Shaikh M.A."/>
            <person name="Suttiyut T."/>
            <person name="Ogas R."/>
            <person name="Tomko P."/>
            <person name="Gavelis G."/>
            <person name="Widhalm J.R."/>
            <person name="Wisecaver J.H."/>
        </authorList>
    </citation>
    <scope>NUCLEOTIDE SEQUENCE</scope>
    <source>
        <strain evidence="1">ECLA1</strain>
    </source>
</reference>
<name>A0AAE1E1P4_9GAST</name>
<evidence type="ECO:0000313" key="2">
    <source>
        <dbReference type="Proteomes" id="UP001283361"/>
    </source>
</evidence>
<dbReference type="Proteomes" id="UP001283361">
    <property type="component" value="Unassembled WGS sequence"/>
</dbReference>
<proteinExistence type="predicted"/>
<accession>A0AAE1E1P4</accession>
<gene>
    <name evidence="1" type="ORF">RRG08_010473</name>
</gene>
<organism evidence="1 2">
    <name type="scientific">Elysia crispata</name>
    <name type="common">lettuce slug</name>
    <dbReference type="NCBI Taxonomy" id="231223"/>
    <lineage>
        <taxon>Eukaryota</taxon>
        <taxon>Metazoa</taxon>
        <taxon>Spiralia</taxon>
        <taxon>Lophotrochozoa</taxon>
        <taxon>Mollusca</taxon>
        <taxon>Gastropoda</taxon>
        <taxon>Heterobranchia</taxon>
        <taxon>Euthyneura</taxon>
        <taxon>Panpulmonata</taxon>
        <taxon>Sacoglossa</taxon>
        <taxon>Placobranchoidea</taxon>
        <taxon>Plakobranchidae</taxon>
        <taxon>Elysia</taxon>
    </lineage>
</organism>
<comment type="caution">
    <text evidence="1">The sequence shown here is derived from an EMBL/GenBank/DDBJ whole genome shotgun (WGS) entry which is preliminary data.</text>
</comment>
<sequence length="74" mass="8460">MTAVRHLQIRLNPLDEFPTNVTEEESIKPSKQAPTISGQWAANIRERVPFPPLCSQRVRSNEIEIDPTTLLHKL</sequence>
<dbReference type="EMBL" id="JAWDGP010001486">
    <property type="protein sequence ID" value="KAK3791069.1"/>
    <property type="molecule type" value="Genomic_DNA"/>
</dbReference>
<keyword evidence="2" id="KW-1185">Reference proteome</keyword>
<protein>
    <submittedName>
        <fullName evidence="1">Uncharacterized protein</fullName>
    </submittedName>
</protein>